<proteinExistence type="predicted"/>
<dbReference type="EMBL" id="MK072188">
    <property type="protein sequence ID" value="AYV79813.1"/>
    <property type="molecule type" value="Genomic_DNA"/>
</dbReference>
<reference evidence="1" key="1">
    <citation type="submission" date="2018-10" db="EMBL/GenBank/DDBJ databases">
        <title>Hidden diversity of soil giant viruses.</title>
        <authorList>
            <person name="Schulz F."/>
            <person name="Alteio L."/>
            <person name="Goudeau D."/>
            <person name="Ryan E.M."/>
            <person name="Malmstrom R.R."/>
            <person name="Blanchard J."/>
            <person name="Woyke T."/>
        </authorList>
    </citation>
    <scope>NUCLEOTIDE SEQUENCE</scope>
    <source>
        <strain evidence="1">FNV1</strain>
    </source>
</reference>
<gene>
    <name evidence="1" type="ORF">Faunusvirus57_1</name>
</gene>
<organism evidence="1">
    <name type="scientific">Faunusvirus sp</name>
    <dbReference type="NCBI Taxonomy" id="2487766"/>
    <lineage>
        <taxon>Viruses</taxon>
        <taxon>Varidnaviria</taxon>
        <taxon>Bamfordvirae</taxon>
        <taxon>Nucleocytoviricota</taxon>
        <taxon>Megaviricetes</taxon>
        <taxon>Imitervirales</taxon>
        <taxon>Mimiviridae</taxon>
    </lineage>
</organism>
<evidence type="ECO:0000313" key="1">
    <source>
        <dbReference type="EMBL" id="AYV79813.1"/>
    </source>
</evidence>
<sequence>MGNTFDKKTINYVYKHDGNTTLMDYLGHRLENTTIEKIHKFIAKNEKHIDFNIQNKFGDTLLMIAFANGDRRYGDKKYGDIIQLILSNKTVNVNLCNKKGYSALYNGAALDLKYYDAIIKHPTYDDKTVDYKKLAQFFIETHRCTLALAIIKDKKFVLNNYDDAFYIACSEKDDDFAMYIYETYYKSRKFASTDYLFLLSCLNHMYKSNETNKIIRDDMKINLTENEIQSIDLLANKYTLERTRYKKSRKDSEYIQ</sequence>
<name>A0A3G5A1T0_9VIRU</name>
<protein>
    <recommendedName>
        <fullName evidence="2">Ankyrin repeat protein</fullName>
    </recommendedName>
</protein>
<accession>A0A3G5A1T0</accession>
<dbReference type="Gene3D" id="1.25.40.20">
    <property type="entry name" value="Ankyrin repeat-containing domain"/>
    <property type="match status" value="1"/>
</dbReference>
<evidence type="ECO:0008006" key="2">
    <source>
        <dbReference type="Google" id="ProtNLM"/>
    </source>
</evidence>
<dbReference type="SUPFAM" id="SSF48403">
    <property type="entry name" value="Ankyrin repeat"/>
    <property type="match status" value="1"/>
</dbReference>
<dbReference type="InterPro" id="IPR036770">
    <property type="entry name" value="Ankyrin_rpt-contain_sf"/>
</dbReference>